<evidence type="ECO:0000256" key="1">
    <source>
        <dbReference type="SAM" id="Phobius"/>
    </source>
</evidence>
<organism evidence="2 3">
    <name type="scientific">Romanomermis culicivorax</name>
    <name type="common">Nematode worm</name>
    <dbReference type="NCBI Taxonomy" id="13658"/>
    <lineage>
        <taxon>Eukaryota</taxon>
        <taxon>Metazoa</taxon>
        <taxon>Ecdysozoa</taxon>
        <taxon>Nematoda</taxon>
        <taxon>Enoplea</taxon>
        <taxon>Dorylaimia</taxon>
        <taxon>Mermithida</taxon>
        <taxon>Mermithoidea</taxon>
        <taxon>Mermithidae</taxon>
        <taxon>Romanomermis</taxon>
    </lineage>
</organism>
<protein>
    <submittedName>
        <fullName evidence="3">Uncharacterized protein</fullName>
    </submittedName>
</protein>
<keyword evidence="1" id="KW-1133">Transmembrane helix</keyword>
<reference evidence="3" key="1">
    <citation type="submission" date="2022-11" db="UniProtKB">
        <authorList>
            <consortium name="WormBaseParasite"/>
        </authorList>
    </citation>
    <scope>IDENTIFICATION</scope>
</reference>
<keyword evidence="2" id="KW-1185">Reference proteome</keyword>
<keyword evidence="1" id="KW-0472">Membrane</keyword>
<proteinExistence type="predicted"/>
<sequence length="105" mass="11625">MDEKIVLLFMPEEGQNAQSSFSTIQGIVGIIFLLLSILFEIGTERCAGLLTVVRSSLSSSLISYINGINLNFLTTFDLAIFDVEGVPVPIIFVGDKLRDELRDER</sequence>
<feature type="transmembrane region" description="Helical" evidence="1">
    <location>
        <begin position="20"/>
        <end position="39"/>
    </location>
</feature>
<evidence type="ECO:0000313" key="2">
    <source>
        <dbReference type="Proteomes" id="UP000887565"/>
    </source>
</evidence>
<dbReference type="WBParaSite" id="nRc.2.0.1.t38150-RA">
    <property type="protein sequence ID" value="nRc.2.0.1.t38150-RA"/>
    <property type="gene ID" value="nRc.2.0.1.g38150"/>
</dbReference>
<dbReference type="AlphaFoldDB" id="A0A915KIC4"/>
<dbReference type="Proteomes" id="UP000887565">
    <property type="component" value="Unplaced"/>
</dbReference>
<keyword evidence="1" id="KW-0812">Transmembrane</keyword>
<name>A0A915KIC4_ROMCU</name>
<evidence type="ECO:0000313" key="3">
    <source>
        <dbReference type="WBParaSite" id="nRc.2.0.1.t38150-RA"/>
    </source>
</evidence>
<accession>A0A915KIC4</accession>